<reference evidence="1" key="1">
    <citation type="journal article" date="2011" name="Acta Physiol. Plant.">
        <title>An investigation on the genetic background of Nostoc flagelliforme by similarity analysis of its partial genomic DNA and phylogenetic comparison of deduced related species.</title>
        <authorList>
            <person name="Gao X."/>
            <person name="Liu K."/>
            <person name="Qiu B.S."/>
        </authorList>
    </citation>
    <scope>NUCLEOTIDE SEQUENCE</scope>
    <source>
        <strain evidence="1">Sunitezuoqi</strain>
    </source>
</reference>
<protein>
    <submittedName>
        <fullName evidence="1">Uncharacterized protein</fullName>
    </submittedName>
</protein>
<accession>E7DQI0</accession>
<proteinExistence type="predicted"/>
<name>E7DQI0_9NOSO</name>
<dbReference type="EMBL" id="HQ291176">
    <property type="protein sequence ID" value="ADO19338.1"/>
    <property type="molecule type" value="Genomic_DNA"/>
</dbReference>
<dbReference type="AlphaFoldDB" id="E7DQI0"/>
<gene>
    <name evidence="1" type="ORF">Nfla_10402</name>
</gene>
<sequence>MCHGLETFHGDPDRGHVREDVRLLHGDAGHADAGVVQAGEGDALGEGLGEEGMAGEGDGTGALRGVAVIHDAGEAVGADPGGDGVVLHQQFDADDDALGRALRRVDAEAGMDGEAANEDAAEAFGGARGEGGGHADRVILRDRRRVKGTIAGAGRRRGRGPVP</sequence>
<evidence type="ECO:0000313" key="1">
    <source>
        <dbReference type="EMBL" id="ADO19338.1"/>
    </source>
</evidence>
<organism evidence="1">
    <name type="scientific">Nostoc flagelliforme str. Sunitezuoqi</name>
    <dbReference type="NCBI Taxonomy" id="676037"/>
    <lineage>
        <taxon>Bacteria</taxon>
        <taxon>Bacillati</taxon>
        <taxon>Cyanobacteriota</taxon>
        <taxon>Cyanophyceae</taxon>
        <taxon>Nostocales</taxon>
        <taxon>Nostocaceae</taxon>
        <taxon>Nostoc</taxon>
    </lineage>
</organism>